<dbReference type="EMBL" id="QJPH01000283">
    <property type="protein sequence ID" value="PZN80511.1"/>
    <property type="molecule type" value="Genomic_DNA"/>
</dbReference>
<evidence type="ECO:0000313" key="2">
    <source>
        <dbReference type="Proteomes" id="UP000249396"/>
    </source>
</evidence>
<organism evidence="1 2">
    <name type="scientific">Candidatus Methylumidiphilus alinenensis</name>
    <dbReference type="NCBI Taxonomy" id="2202197"/>
    <lineage>
        <taxon>Bacteria</taxon>
        <taxon>Pseudomonadati</taxon>
        <taxon>Pseudomonadota</taxon>
        <taxon>Gammaproteobacteria</taxon>
        <taxon>Methylococcales</taxon>
        <taxon>Candidatus Methylumidiphilus</taxon>
    </lineage>
</organism>
<dbReference type="Proteomes" id="UP000249396">
    <property type="component" value="Unassembled WGS sequence"/>
</dbReference>
<sequence>MFETATLHFDLGHLAAQQKFTLHVGVQRYALTPHTPQSLAQSRRDNSALALFPDERVSHFAESVQLPSNALVMLRVTAPKRSEEHPLDRLVQVSLHIPRATRAAGVAKRKGSGLPAKLKAQWGSNPLPPDEKIIIDIGNYPTALDTAKTLIFLHPELLALQTTWGEKIYALIDDAEGLTELAGSIYIQSTNHDGNWVMSDYHLSKDYRTGNPTGKNIYVWSDETLEMMALPLQDILRKSKDTDDLKGQCWTTQAGIVQVPLASSTQNVVGQSPSLKDAAIDYTVKQLTPQYGVENKFAYDASTATATASFKNNCLRWLQVTINQFGPNNEPVGILNESQGYLSPVDTIMAIPLPVDWSDIPFTFDPKASSAVISLGGLGQPPYELDLDFKGLFWTSLFNLAIPTLFIIYGVAADQIGSEWSEMTKKIASKGSMLLEAGMEGPLGGAVSGSVSTEDILSLVGNIAYSMLTDFLVSEATSELAIYIAETLGESALEDAEPFIGWIAKAIGAAADLASITETIVAVASSPATMSLSILRTMALQVTVNPDPKHFGKWPATATHYRITATYDDGPTYVYDGKLDNTTQQGAISHVFTSLPAGGSLTVLACFYSDTGWLAGRGKTGPMPALPTDTANNCLVVPAFAIVENLVPLSTGTTYFFKEKLVFGSQGRVWAATGTTPAPADTVSSLNGSNVGNNLAYLGAIELNESKSAFAYLWRASGQNLPRFHADKQPYSGQLYAFQALGDGSSPESGLKFPGFGYDLMPCLALPPPTMAQPFADGFLLEPTTEGNVMYLRALSLDQGQPLIVSPKDSFGLFTGAQDDLAIHPAGFAVALSKATCKLQVVKLAPPQPDAKAPVAAILSGKGSREGLLQNPVALTCSLDRILVLQTTDASPQGCIVSFDHAGNPVYDFTGSQWSIPLRSEGTAAVKLVDVSVESKGYLYVLKYLYSLSGIVQAADYRLDIYNPDGSFLAQVSGIAAASLHVDIWRNVYTLDYEILQGSGRTEPSMATWIPSTPSI</sequence>
<accession>A0A2W4R8U6</accession>
<evidence type="ECO:0000313" key="1">
    <source>
        <dbReference type="EMBL" id="PZN80511.1"/>
    </source>
</evidence>
<dbReference type="AlphaFoldDB" id="A0A2W4R8U6"/>
<proteinExistence type="predicted"/>
<gene>
    <name evidence="1" type="ORF">DM484_09810</name>
</gene>
<protein>
    <submittedName>
        <fullName evidence="1">Uncharacterized protein</fullName>
    </submittedName>
</protein>
<comment type="caution">
    <text evidence="1">The sequence shown here is derived from an EMBL/GenBank/DDBJ whole genome shotgun (WGS) entry which is preliminary data.</text>
</comment>
<reference evidence="1 2" key="1">
    <citation type="journal article" date="2018" name="Aquat. Microb. Ecol.">
        <title>Gammaproteobacterial methanotrophs dominate.</title>
        <authorList>
            <person name="Rissanen A.J."/>
            <person name="Saarenheimo J."/>
            <person name="Tiirola M."/>
            <person name="Peura S."/>
            <person name="Aalto S.L."/>
            <person name="Karvinen A."/>
            <person name="Nykanen H."/>
        </authorList>
    </citation>
    <scope>NUCLEOTIDE SEQUENCE [LARGE SCALE GENOMIC DNA]</scope>
    <source>
        <strain evidence="1">AMbin10</strain>
    </source>
</reference>
<name>A0A2W4R8U6_9GAMM</name>